<feature type="coiled-coil region" evidence="1">
    <location>
        <begin position="52"/>
        <end position="79"/>
    </location>
</feature>
<accession>A0A9J5YXS6</accession>
<dbReference type="AlphaFoldDB" id="A0A9J5YXS6"/>
<sequence>MLTGGLVYHLVRSSIVKQPFVQESRLLDEMTNINQAWYTSEDYVSFPHSGMLKAQEEKNQEREKNIAKLTGQLEMLSERVIRAGENLVNAMSQRVHNDGAIQGLPKIKV</sequence>
<keyword evidence="1" id="KW-0175">Coiled coil</keyword>
<name>A0A9J5YXS6_SOLCO</name>
<evidence type="ECO:0000313" key="3">
    <source>
        <dbReference type="Proteomes" id="UP000824120"/>
    </source>
</evidence>
<gene>
    <name evidence="2" type="ORF">H5410_026999</name>
</gene>
<evidence type="ECO:0000313" key="2">
    <source>
        <dbReference type="EMBL" id="KAG5605507.1"/>
    </source>
</evidence>
<dbReference type="EMBL" id="JACXVP010000005">
    <property type="protein sequence ID" value="KAG5605507.1"/>
    <property type="molecule type" value="Genomic_DNA"/>
</dbReference>
<organism evidence="2 3">
    <name type="scientific">Solanum commersonii</name>
    <name type="common">Commerson's wild potato</name>
    <name type="synonym">Commerson's nightshade</name>
    <dbReference type="NCBI Taxonomy" id="4109"/>
    <lineage>
        <taxon>Eukaryota</taxon>
        <taxon>Viridiplantae</taxon>
        <taxon>Streptophyta</taxon>
        <taxon>Embryophyta</taxon>
        <taxon>Tracheophyta</taxon>
        <taxon>Spermatophyta</taxon>
        <taxon>Magnoliopsida</taxon>
        <taxon>eudicotyledons</taxon>
        <taxon>Gunneridae</taxon>
        <taxon>Pentapetalae</taxon>
        <taxon>asterids</taxon>
        <taxon>lamiids</taxon>
        <taxon>Solanales</taxon>
        <taxon>Solanaceae</taxon>
        <taxon>Solanoideae</taxon>
        <taxon>Solaneae</taxon>
        <taxon>Solanum</taxon>
    </lineage>
</organism>
<protein>
    <submittedName>
        <fullName evidence="2">Uncharacterized protein</fullName>
    </submittedName>
</protein>
<evidence type="ECO:0000256" key="1">
    <source>
        <dbReference type="SAM" id="Coils"/>
    </source>
</evidence>
<proteinExistence type="predicted"/>
<comment type="caution">
    <text evidence="2">The sequence shown here is derived from an EMBL/GenBank/DDBJ whole genome shotgun (WGS) entry which is preliminary data.</text>
</comment>
<keyword evidence="3" id="KW-1185">Reference proteome</keyword>
<reference evidence="2 3" key="1">
    <citation type="submission" date="2020-09" db="EMBL/GenBank/DDBJ databases">
        <title>De no assembly of potato wild relative species, Solanum commersonii.</title>
        <authorList>
            <person name="Cho K."/>
        </authorList>
    </citation>
    <scope>NUCLEOTIDE SEQUENCE [LARGE SCALE GENOMIC DNA]</scope>
    <source>
        <strain evidence="2">LZ3.2</strain>
        <tissue evidence="2">Leaf</tissue>
    </source>
</reference>
<dbReference type="Proteomes" id="UP000824120">
    <property type="component" value="Chromosome 5"/>
</dbReference>